<keyword evidence="2" id="KW-0813">Transport</keyword>
<organism evidence="7 8">
    <name type="scientific">Fibrivirga algicola</name>
    <dbReference type="NCBI Taxonomy" id="2950420"/>
    <lineage>
        <taxon>Bacteria</taxon>
        <taxon>Pseudomonadati</taxon>
        <taxon>Bacteroidota</taxon>
        <taxon>Cytophagia</taxon>
        <taxon>Cytophagales</taxon>
        <taxon>Spirosomataceae</taxon>
        <taxon>Fibrivirga</taxon>
    </lineage>
</organism>
<reference evidence="8" key="1">
    <citation type="submission" date="2019-09" db="EMBL/GenBank/DDBJ databases">
        <authorList>
            <person name="Jung D.-H."/>
        </authorList>
    </citation>
    <scope>NUCLEOTIDE SEQUENCE [LARGE SCALE GENOMIC DNA]</scope>
    <source>
        <strain evidence="8">JA-25</strain>
    </source>
</reference>
<feature type="transmembrane region" description="Helical" evidence="6">
    <location>
        <begin position="411"/>
        <end position="431"/>
    </location>
</feature>
<feature type="transmembrane region" description="Helical" evidence="6">
    <location>
        <begin position="97"/>
        <end position="116"/>
    </location>
</feature>
<feature type="transmembrane region" description="Helical" evidence="6">
    <location>
        <begin position="295"/>
        <end position="314"/>
    </location>
</feature>
<evidence type="ECO:0000313" key="8">
    <source>
        <dbReference type="Proteomes" id="UP000606008"/>
    </source>
</evidence>
<evidence type="ECO:0000256" key="3">
    <source>
        <dbReference type="ARBA" id="ARBA00022692"/>
    </source>
</evidence>
<keyword evidence="5 6" id="KW-0472">Membrane</keyword>
<dbReference type="InterPro" id="IPR011701">
    <property type="entry name" value="MFS"/>
</dbReference>
<reference evidence="8" key="2">
    <citation type="submission" date="2023-07" db="EMBL/GenBank/DDBJ databases">
        <authorList>
            <person name="Jung D.-H."/>
        </authorList>
    </citation>
    <scope>NUCLEOTIDE SEQUENCE [LARGE SCALE GENOMIC DNA]</scope>
    <source>
        <strain evidence="8">JA-25</strain>
    </source>
</reference>
<keyword evidence="8" id="KW-1185">Reference proteome</keyword>
<protein>
    <submittedName>
        <fullName evidence="7">MFS transporter</fullName>
    </submittedName>
</protein>
<name>A0ABX0QJ95_9BACT</name>
<feature type="transmembrane region" description="Helical" evidence="6">
    <location>
        <begin position="32"/>
        <end position="54"/>
    </location>
</feature>
<feature type="transmembrane region" description="Helical" evidence="6">
    <location>
        <begin position="188"/>
        <end position="209"/>
    </location>
</feature>
<feature type="transmembrane region" description="Helical" evidence="6">
    <location>
        <begin position="66"/>
        <end position="85"/>
    </location>
</feature>
<evidence type="ECO:0000313" key="7">
    <source>
        <dbReference type="EMBL" id="NID12551.1"/>
    </source>
</evidence>
<evidence type="ECO:0000256" key="2">
    <source>
        <dbReference type="ARBA" id="ARBA00022448"/>
    </source>
</evidence>
<comment type="subcellular location">
    <subcellularLocation>
        <location evidence="1">Membrane</location>
        <topology evidence="1">Multi-pass membrane protein</topology>
    </subcellularLocation>
</comment>
<accession>A0ABX0QJ95</accession>
<comment type="caution">
    <text evidence="7">The sequence shown here is derived from an EMBL/GenBank/DDBJ whole genome shotgun (WGS) entry which is preliminary data.</text>
</comment>
<evidence type="ECO:0000256" key="4">
    <source>
        <dbReference type="ARBA" id="ARBA00022989"/>
    </source>
</evidence>
<dbReference type="Pfam" id="PF07690">
    <property type="entry name" value="MFS_1"/>
    <property type="match status" value="1"/>
</dbReference>
<proteinExistence type="predicted"/>
<evidence type="ECO:0000256" key="5">
    <source>
        <dbReference type="ARBA" id="ARBA00023136"/>
    </source>
</evidence>
<dbReference type="EMBL" id="WAEL01000008">
    <property type="protein sequence ID" value="NID12551.1"/>
    <property type="molecule type" value="Genomic_DNA"/>
</dbReference>
<feature type="transmembrane region" description="Helical" evidence="6">
    <location>
        <begin position="160"/>
        <end position="182"/>
    </location>
</feature>
<evidence type="ECO:0000256" key="6">
    <source>
        <dbReference type="SAM" id="Phobius"/>
    </source>
</evidence>
<keyword evidence="3 6" id="KW-0812">Transmembrane</keyword>
<dbReference type="SUPFAM" id="SSF103473">
    <property type="entry name" value="MFS general substrate transporter"/>
    <property type="match status" value="1"/>
</dbReference>
<dbReference type="PANTHER" id="PTHR12778">
    <property type="entry name" value="SOLUTE CARRIER FAMILY 33 ACETYL-COA TRANSPORTER -RELATED"/>
    <property type="match status" value="1"/>
</dbReference>
<keyword evidence="4 6" id="KW-1133">Transmembrane helix</keyword>
<dbReference type="Proteomes" id="UP000606008">
    <property type="component" value="Unassembled WGS sequence"/>
</dbReference>
<gene>
    <name evidence="7" type="ORF">F7231_20440</name>
</gene>
<dbReference type="InterPro" id="IPR036259">
    <property type="entry name" value="MFS_trans_sf"/>
</dbReference>
<feature type="transmembrane region" description="Helical" evidence="6">
    <location>
        <begin position="255"/>
        <end position="275"/>
    </location>
</feature>
<dbReference type="RefSeq" id="WP_166693360.1">
    <property type="nucleotide sequence ID" value="NZ_WAEL01000008.1"/>
</dbReference>
<dbReference type="InterPro" id="IPR004752">
    <property type="entry name" value="AmpG_permease/AT-1"/>
</dbReference>
<feature type="transmembrane region" description="Helical" evidence="6">
    <location>
        <begin position="122"/>
        <end position="139"/>
    </location>
</feature>
<evidence type="ECO:0000256" key="1">
    <source>
        <dbReference type="ARBA" id="ARBA00004141"/>
    </source>
</evidence>
<feature type="transmembrane region" description="Helical" evidence="6">
    <location>
        <begin position="321"/>
        <end position="343"/>
    </location>
</feature>
<dbReference type="Gene3D" id="1.20.1250.20">
    <property type="entry name" value="MFS general substrate transporter like domains"/>
    <property type="match status" value="1"/>
</dbReference>
<dbReference type="PANTHER" id="PTHR12778:SF10">
    <property type="entry name" value="MAJOR FACILITATOR SUPERFAMILY DOMAIN-CONTAINING PROTEIN 3"/>
    <property type="match status" value="1"/>
</dbReference>
<sequence length="452" mass="49356">MEEYSPTTAFPSVPRPGLVLSQSRRLRFVTFFYLYVMQGVPAGFATTALANYLAAEGLRPDRIGTFVAMQGLPWTFQFIWGPFIDKFQGSALGRRRPWVLVTQFLAFLASLSMLYIDDPASNVTLLGLTFLIHGTFASVQDASVDAMAISTIPQHERGRINACMRGGFLLGTGLGAAGLSYIMHHEGFHTAVLTQSAFLLLATGCTFFIREQATDALIPGQPRNALQATNAQQHTHPIGWLFRELFRGLTARKSLNWFIPILLVYSAQNAFIRAYNVHLIQKLGWSDTALSGLTGSYGVLIVIAVILVGGWLADRLGATKLIPYIMAFHVTYLLTITLLAPYWTNQVVAAAGAICWNMMDPSLSVAAIPILMALCRTDVEGSQFTTYMALINLSDVIGAFLSGHAQRLVQAPTIGLFAAAMASAALGWVIWTGRNRANADRLTRDSGRPRSS</sequence>